<dbReference type="InterPro" id="IPR011051">
    <property type="entry name" value="RmlC_Cupin_sf"/>
</dbReference>
<evidence type="ECO:0000313" key="3">
    <source>
        <dbReference type="Proteomes" id="UP000271374"/>
    </source>
</evidence>
<proteinExistence type="predicted"/>
<protein>
    <submittedName>
        <fullName evidence="2">Cupin domain-containing protein</fullName>
    </submittedName>
</protein>
<organism evidence="2 3">
    <name type="scientific">Bacillus yapensis</name>
    <dbReference type="NCBI Taxonomy" id="2492960"/>
    <lineage>
        <taxon>Bacteria</taxon>
        <taxon>Bacillati</taxon>
        <taxon>Bacillota</taxon>
        <taxon>Bacilli</taxon>
        <taxon>Bacillales</taxon>
        <taxon>Bacillaceae</taxon>
        <taxon>Bacillus</taxon>
    </lineage>
</organism>
<dbReference type="Pfam" id="PF07883">
    <property type="entry name" value="Cupin_2"/>
    <property type="match status" value="1"/>
</dbReference>
<reference evidence="2 3" key="1">
    <citation type="submission" date="2018-12" db="EMBL/GenBank/DDBJ databases">
        <title>Bacillus yapensis draft genome sequence.</title>
        <authorList>
            <person name="Yu L."/>
            <person name="Xu X."/>
            <person name="Tang X."/>
        </authorList>
    </citation>
    <scope>NUCLEOTIDE SEQUENCE [LARGE SCALE GENOMIC DNA]</scope>
    <source>
        <strain evidence="2 3">XXST-01</strain>
    </source>
</reference>
<dbReference type="Proteomes" id="UP000271374">
    <property type="component" value="Unassembled WGS sequence"/>
</dbReference>
<evidence type="ECO:0000259" key="1">
    <source>
        <dbReference type="Pfam" id="PF07883"/>
    </source>
</evidence>
<dbReference type="EMBL" id="RXNT01000002">
    <property type="protein sequence ID" value="RTR35776.1"/>
    <property type="molecule type" value="Genomic_DNA"/>
</dbReference>
<dbReference type="OrthoDB" id="3782397at2"/>
<dbReference type="InterPro" id="IPR013096">
    <property type="entry name" value="Cupin_2"/>
</dbReference>
<dbReference type="SUPFAM" id="SSF51182">
    <property type="entry name" value="RmlC-like cupins"/>
    <property type="match status" value="1"/>
</dbReference>
<dbReference type="RefSeq" id="WP_126406478.1">
    <property type="nucleotide sequence ID" value="NZ_RXNT01000002.1"/>
</dbReference>
<dbReference type="AlphaFoldDB" id="A0A3S0IHW3"/>
<sequence length="121" mass="13637">MEIYRFAKDSGKKISQYNSDFVMSRVIRTESGVHIGAMYLEKDGIIGYHQATTPQLLLIISGEGFVRGESEEYIMVEPGDAVFWTKGEWHETKTDTALTAIVIESENLEPSSFMPNKSEII</sequence>
<keyword evidence="3" id="KW-1185">Reference proteome</keyword>
<dbReference type="Gene3D" id="2.60.120.10">
    <property type="entry name" value="Jelly Rolls"/>
    <property type="match status" value="1"/>
</dbReference>
<evidence type="ECO:0000313" key="2">
    <source>
        <dbReference type="EMBL" id="RTR35776.1"/>
    </source>
</evidence>
<accession>A0A3S0IHW3</accession>
<name>A0A3S0IHW3_9BACI</name>
<dbReference type="InterPro" id="IPR014710">
    <property type="entry name" value="RmlC-like_jellyroll"/>
</dbReference>
<comment type="caution">
    <text evidence="2">The sequence shown here is derived from an EMBL/GenBank/DDBJ whole genome shotgun (WGS) entry which is preliminary data.</text>
</comment>
<gene>
    <name evidence="2" type="ORF">EKG37_03850</name>
</gene>
<feature type="domain" description="Cupin type-2" evidence="1">
    <location>
        <begin position="46"/>
        <end position="101"/>
    </location>
</feature>